<evidence type="ECO:0000256" key="17">
    <source>
        <dbReference type="ARBA" id="ARBA00044903"/>
    </source>
</evidence>
<comment type="catalytic activity">
    <reaction evidence="11">
        <text>L-alpha-aminoacyl-L-histidine(out) = L-alpha-aminoacyl-L-histidine(in)</text>
        <dbReference type="Rhea" id="RHEA:79375"/>
        <dbReference type="ChEBI" id="CHEBI:229967"/>
    </reaction>
</comment>
<keyword evidence="6 25" id="KW-0472">Membrane</keyword>
<dbReference type="Proteomes" id="UP000332933">
    <property type="component" value="Unassembled WGS sequence"/>
</dbReference>
<evidence type="ECO:0000256" key="21">
    <source>
        <dbReference type="ARBA" id="ARBA00044985"/>
    </source>
</evidence>
<comment type="catalytic activity">
    <reaction evidence="10">
        <text>L-alpha-aminoacyl-L-arginine(out) = L-alpha-aminoacyl-L-arginine(in)</text>
        <dbReference type="Rhea" id="RHEA:79367"/>
        <dbReference type="ChEBI" id="CHEBI:229968"/>
    </reaction>
</comment>
<feature type="transmembrane region" description="Helical" evidence="25">
    <location>
        <begin position="175"/>
        <end position="196"/>
    </location>
</feature>
<feature type="transmembrane region" description="Helical" evidence="25">
    <location>
        <begin position="230"/>
        <end position="251"/>
    </location>
</feature>
<comment type="catalytic activity">
    <reaction evidence="20">
        <text>L-lysyl-glycine(out) = L-lysyl-glycine(in)</text>
        <dbReference type="Rhea" id="RHEA:79407"/>
        <dbReference type="ChEBI" id="CHEBI:191202"/>
    </reaction>
</comment>
<dbReference type="AlphaFoldDB" id="A0A485L9Z7"/>
<comment type="catalytic activity">
    <reaction evidence="8">
        <text>L-lysyl-L-alanine(out) = L-lysyl-L-alanine(in)</text>
        <dbReference type="Rhea" id="RHEA:79399"/>
        <dbReference type="ChEBI" id="CHEBI:229954"/>
    </reaction>
</comment>
<dbReference type="GO" id="GO:0005765">
    <property type="term" value="C:lysosomal membrane"/>
    <property type="evidence" value="ECO:0007669"/>
    <property type="project" value="UniProtKB-SubCell"/>
</dbReference>
<evidence type="ECO:0000313" key="29">
    <source>
        <dbReference type="Proteomes" id="UP000332933"/>
    </source>
</evidence>
<dbReference type="InterPro" id="IPR011701">
    <property type="entry name" value="MFS"/>
</dbReference>
<comment type="subunit">
    <text evidence="24">Homodimer. Interacts with lysosomal protein GLMP (via lumenal domain); the interaction starts while both proteins are still in the endoplasmic reticulum and is required for stabilization of MFSD1 in lysosomes but has no direct effect on its targeting to lysosomes or transporter activity.</text>
</comment>
<comment type="catalytic activity">
    <reaction evidence="9">
        <text>L-histidyl-glycine(out) = L-histidyl-glycine(in)</text>
        <dbReference type="Rhea" id="RHEA:79395"/>
        <dbReference type="ChEBI" id="CHEBI:229957"/>
    </reaction>
</comment>
<comment type="catalytic activity">
    <reaction evidence="14">
        <text>L-aspartyl-L-lysine(out) = L-aspartyl-L-lysine(in)</text>
        <dbReference type="Rhea" id="RHEA:79411"/>
        <dbReference type="ChEBI" id="CHEBI:229953"/>
    </reaction>
</comment>
<reference evidence="27" key="2">
    <citation type="submission" date="2019-06" db="EMBL/GenBank/DDBJ databases">
        <title>Genomics analysis of Aphanomyces spp. identifies a new class of oomycete effector associated with host adaptation.</title>
        <authorList>
            <person name="Gaulin E."/>
        </authorList>
    </citation>
    <scope>NUCLEOTIDE SEQUENCE</scope>
    <source>
        <strain evidence="27">CBS 578.67</strain>
    </source>
</reference>
<comment type="subcellular location">
    <subcellularLocation>
        <location evidence="1">Lysosome membrane</location>
        <topology evidence="1">Multi-pass membrane protein</topology>
    </subcellularLocation>
</comment>
<dbReference type="PANTHER" id="PTHR23512:SF3">
    <property type="entry name" value="MAJOR FACILITATOR SUPERFAMILY DOMAIN-CONTAINING PROTEIN 1"/>
    <property type="match status" value="1"/>
</dbReference>
<dbReference type="GO" id="GO:0022857">
    <property type="term" value="F:transmembrane transporter activity"/>
    <property type="evidence" value="ECO:0007669"/>
    <property type="project" value="InterPro"/>
</dbReference>
<comment type="catalytic activity">
    <reaction evidence="13">
        <text>L-alpha-aminoacyl-L-lysine(out) = L-alpha-aminoacyl-L-lysine(in)</text>
        <dbReference type="Rhea" id="RHEA:79383"/>
        <dbReference type="ChEBI" id="CHEBI:229966"/>
    </reaction>
</comment>
<evidence type="ECO:0000256" key="25">
    <source>
        <dbReference type="SAM" id="Phobius"/>
    </source>
</evidence>
<evidence type="ECO:0000256" key="19">
    <source>
        <dbReference type="ARBA" id="ARBA00044919"/>
    </source>
</evidence>
<feature type="transmembrane region" description="Helical" evidence="25">
    <location>
        <begin position="482"/>
        <end position="500"/>
    </location>
</feature>
<evidence type="ECO:0000256" key="23">
    <source>
        <dbReference type="ARBA" id="ARBA00045709"/>
    </source>
</evidence>
<evidence type="ECO:0000256" key="12">
    <source>
        <dbReference type="ARBA" id="ARBA00044891"/>
    </source>
</evidence>
<dbReference type="InterPro" id="IPR020846">
    <property type="entry name" value="MFS_dom"/>
</dbReference>
<dbReference type="InterPro" id="IPR036259">
    <property type="entry name" value="MFS_trans_sf"/>
</dbReference>
<evidence type="ECO:0000256" key="24">
    <source>
        <dbReference type="ARBA" id="ARBA00046376"/>
    </source>
</evidence>
<evidence type="ECO:0000256" key="8">
    <source>
        <dbReference type="ARBA" id="ARBA00044876"/>
    </source>
</evidence>
<keyword evidence="4 25" id="KW-0812">Transmembrane</keyword>
<evidence type="ECO:0000256" key="10">
    <source>
        <dbReference type="ARBA" id="ARBA00044881"/>
    </source>
</evidence>
<evidence type="ECO:0000256" key="22">
    <source>
        <dbReference type="ARBA" id="ARBA00045018"/>
    </source>
</evidence>
<feature type="transmembrane region" description="Helical" evidence="25">
    <location>
        <begin position="52"/>
        <end position="75"/>
    </location>
</feature>
<dbReference type="PANTHER" id="PTHR23512">
    <property type="entry name" value="MAJOR FACILITATOR SUPERFAMILY DOMAIN-CONTAINING PROTEIN 1"/>
    <property type="match status" value="1"/>
</dbReference>
<comment type="catalytic activity">
    <reaction evidence="19">
        <text>L-alanyl-L-lysine(out) = L-alanyl-L-lysine(in)</text>
        <dbReference type="Rhea" id="RHEA:79415"/>
        <dbReference type="ChEBI" id="CHEBI:192470"/>
    </reaction>
</comment>
<name>A0A485L9Z7_9STRA</name>
<gene>
    <name evidence="28" type="primary">Aste57867_17604</name>
    <name evidence="27" type="ORF">As57867_017544</name>
    <name evidence="28" type="ORF">ASTE57867_17604</name>
</gene>
<proteinExistence type="inferred from homology"/>
<evidence type="ECO:0000256" key="2">
    <source>
        <dbReference type="ARBA" id="ARBA00008335"/>
    </source>
</evidence>
<evidence type="ECO:0000256" key="14">
    <source>
        <dbReference type="ARBA" id="ARBA00044898"/>
    </source>
</evidence>
<dbReference type="InterPro" id="IPR052187">
    <property type="entry name" value="MFSD1"/>
</dbReference>
<evidence type="ECO:0000256" key="9">
    <source>
        <dbReference type="ARBA" id="ARBA00044878"/>
    </source>
</evidence>
<reference evidence="28 29" key="1">
    <citation type="submission" date="2019-03" db="EMBL/GenBank/DDBJ databases">
        <authorList>
            <person name="Gaulin E."/>
            <person name="Dumas B."/>
        </authorList>
    </citation>
    <scope>NUCLEOTIDE SEQUENCE [LARGE SCALE GENOMIC DNA]</scope>
    <source>
        <strain evidence="28">CBS 568.67</strain>
    </source>
</reference>
<evidence type="ECO:0000256" key="16">
    <source>
        <dbReference type="ARBA" id="ARBA00044900"/>
    </source>
</evidence>
<comment type="catalytic activity">
    <reaction evidence="16">
        <text>L-lysyl-L-lysine(out) = L-lysyl-L-lysine(in)</text>
        <dbReference type="Rhea" id="RHEA:79403"/>
        <dbReference type="ChEBI" id="CHEBI:229956"/>
    </reaction>
</comment>
<feature type="domain" description="Major facilitator superfamily (MFS) profile" evidence="26">
    <location>
        <begin position="1"/>
        <end position="198"/>
    </location>
</feature>
<evidence type="ECO:0000259" key="26">
    <source>
        <dbReference type="PROSITE" id="PS50850"/>
    </source>
</evidence>
<dbReference type="SUPFAM" id="SSF103473">
    <property type="entry name" value="MFS general substrate transporter"/>
    <property type="match status" value="2"/>
</dbReference>
<evidence type="ECO:0000256" key="4">
    <source>
        <dbReference type="ARBA" id="ARBA00022692"/>
    </source>
</evidence>
<evidence type="ECO:0000256" key="11">
    <source>
        <dbReference type="ARBA" id="ARBA00044884"/>
    </source>
</evidence>
<comment type="catalytic activity">
    <reaction evidence="18">
        <text>L-histidyl-L-alpha-amino acid(out) = L-histidyl-L-alpha-amino acid(in)</text>
        <dbReference type="Rhea" id="RHEA:79379"/>
        <dbReference type="ChEBI" id="CHEBI:229964"/>
    </reaction>
</comment>
<feature type="transmembrane region" description="Helical" evidence="25">
    <location>
        <begin position="82"/>
        <end position="101"/>
    </location>
</feature>
<dbReference type="Gene3D" id="1.20.1250.20">
    <property type="entry name" value="MFS general substrate transporter like domains"/>
    <property type="match status" value="2"/>
</dbReference>
<keyword evidence="3" id="KW-0813">Transport</keyword>
<keyword evidence="7" id="KW-0458">Lysosome</keyword>
<evidence type="ECO:0000256" key="13">
    <source>
        <dbReference type="ARBA" id="ARBA00044893"/>
    </source>
</evidence>
<dbReference type="PROSITE" id="PS50850">
    <property type="entry name" value="MFS"/>
    <property type="match status" value="1"/>
</dbReference>
<protein>
    <recommendedName>
        <fullName evidence="21">Lysosomal dipeptide transporter MFSD1</fullName>
    </recommendedName>
    <alternativeName>
        <fullName evidence="22">Major facilitator superfamily domain-containing protein 1</fullName>
    </alternativeName>
</protein>
<comment type="function">
    <text evidence="23">Lysosomal dipeptide uniporter that selectively exports lysine, arginine or histidine-containing dipeptides with a net positive charge from the lysosome lumen into the cytosol. Could play a role in a specific type of protein O-glycosylation indirectly regulating macrophages migration and tissue invasion. Also essential for liver homeostasis.</text>
</comment>
<feature type="transmembrane region" description="Helical" evidence="25">
    <location>
        <begin position="388"/>
        <end position="406"/>
    </location>
</feature>
<dbReference type="EMBL" id="VJMH01006202">
    <property type="protein sequence ID" value="KAF0691106.1"/>
    <property type="molecule type" value="Genomic_DNA"/>
</dbReference>
<evidence type="ECO:0000256" key="6">
    <source>
        <dbReference type="ARBA" id="ARBA00023136"/>
    </source>
</evidence>
<dbReference type="OrthoDB" id="424834at2759"/>
<evidence type="ECO:0000313" key="28">
    <source>
        <dbReference type="EMBL" id="VFT94355.1"/>
    </source>
</evidence>
<evidence type="ECO:0000313" key="27">
    <source>
        <dbReference type="EMBL" id="KAF0691106.1"/>
    </source>
</evidence>
<comment type="catalytic activity">
    <reaction evidence="12">
        <text>L-lysyl-L-alpha-amino acid(out) = L-lysyl-L-alpha-amino acid(in)</text>
        <dbReference type="Rhea" id="RHEA:79387"/>
        <dbReference type="ChEBI" id="CHEBI:229965"/>
    </reaction>
</comment>
<evidence type="ECO:0000256" key="18">
    <source>
        <dbReference type="ARBA" id="ARBA00044912"/>
    </source>
</evidence>
<evidence type="ECO:0000256" key="15">
    <source>
        <dbReference type="ARBA" id="ARBA00044899"/>
    </source>
</evidence>
<evidence type="ECO:0000256" key="7">
    <source>
        <dbReference type="ARBA" id="ARBA00023228"/>
    </source>
</evidence>
<feature type="transmembrane region" description="Helical" evidence="25">
    <location>
        <begin position="446"/>
        <end position="467"/>
    </location>
</feature>
<comment type="catalytic activity">
    <reaction evidence="15">
        <text>L-arginyl-L-alpha-amino acid(out) = L-arginyl-L-alpha-amino acid(in)</text>
        <dbReference type="Rhea" id="RHEA:79371"/>
        <dbReference type="ChEBI" id="CHEBI:84315"/>
    </reaction>
</comment>
<sequence length="535" mass="58446">MEKSQLPMRWLVLFLSCTLMIGNYYCFDNPAALKSQLQQHFNNVPADRYEFLFNMLYTLYSIPNIILPFFGGFLVDRLGARFTLLMFASIITVGQIVFAIGCSTTQFNVMLLGRVIFGLGGESLGVAQSTLVASWFKNKELAMALGINLSVARLGSVFNNEVSPEIASKYNVSSALWVGVLMCGVSLIATLALIPLDKRADAAIARTKAASSLPEKMSSQSMSFTDLRQFGPLFWLLSISCMVVYGCVIPFNSVASSLLMERDFFKRPPETCQRCNEGWYKDFNCSSISPKCPPVPPFAWPLPALNQNCTIRTPADQDKCPQEPPYIAESAINCNEDAWKHGPFSQAYCENKAKAASAAATPMSVPYLMSAILSPFMGFAVDRVGCRAVLALLAAITLMVVHYLLGNTDVTFWVPLVLQGLAYCVFAAALWPSIPYVVEPHMVGSAYGAITSIQNLGLASFPLLVAMEYGVHNTYIPNVENLFVALAAMGTLAGIALNVLDARHGSVLNRNAPVTTSTDFDEHTEALLDPNQTEL</sequence>
<organism evidence="28 29">
    <name type="scientific">Aphanomyces stellatus</name>
    <dbReference type="NCBI Taxonomy" id="120398"/>
    <lineage>
        <taxon>Eukaryota</taxon>
        <taxon>Sar</taxon>
        <taxon>Stramenopiles</taxon>
        <taxon>Oomycota</taxon>
        <taxon>Saprolegniomycetes</taxon>
        <taxon>Saprolegniales</taxon>
        <taxon>Verrucalvaceae</taxon>
        <taxon>Aphanomyces</taxon>
    </lineage>
</organism>
<evidence type="ECO:0000256" key="1">
    <source>
        <dbReference type="ARBA" id="ARBA00004155"/>
    </source>
</evidence>
<keyword evidence="29" id="KW-1185">Reference proteome</keyword>
<keyword evidence="5 25" id="KW-1133">Transmembrane helix</keyword>
<evidence type="ECO:0000256" key="3">
    <source>
        <dbReference type="ARBA" id="ARBA00022448"/>
    </source>
</evidence>
<evidence type="ECO:0000256" key="5">
    <source>
        <dbReference type="ARBA" id="ARBA00022989"/>
    </source>
</evidence>
<comment type="catalytic activity">
    <reaction evidence="17">
        <text>L-arginyl-glycine(out) = L-arginyl-glycine(in)</text>
        <dbReference type="Rhea" id="RHEA:79391"/>
        <dbReference type="ChEBI" id="CHEBI:229955"/>
    </reaction>
</comment>
<accession>A0A485L9Z7</accession>
<dbReference type="Pfam" id="PF07690">
    <property type="entry name" value="MFS_1"/>
    <property type="match status" value="2"/>
</dbReference>
<feature type="transmembrane region" description="Helical" evidence="25">
    <location>
        <begin position="412"/>
        <end position="434"/>
    </location>
</feature>
<comment type="similarity">
    <text evidence="2">Belongs to the major facilitator superfamily.</text>
</comment>
<dbReference type="EMBL" id="CAADRA010006223">
    <property type="protein sequence ID" value="VFT94355.1"/>
    <property type="molecule type" value="Genomic_DNA"/>
</dbReference>
<evidence type="ECO:0000256" key="20">
    <source>
        <dbReference type="ARBA" id="ARBA00044924"/>
    </source>
</evidence>